<reference evidence="2" key="1">
    <citation type="submission" date="2023-07" db="EMBL/GenBank/DDBJ databases">
        <title>Paracoccus sp. MBLB3053 whole genome sequence.</title>
        <authorList>
            <person name="Hwang C.Y."/>
            <person name="Cho E.-S."/>
            <person name="Seo M.-J."/>
        </authorList>
    </citation>
    <scope>NUCLEOTIDE SEQUENCE [LARGE SCALE GENOMIC DNA]</scope>
    <source>
        <strain evidence="2">MBLB3053</strain>
    </source>
</reference>
<dbReference type="EMBL" id="JAVQLW010000004">
    <property type="protein sequence ID" value="MDS9469654.1"/>
    <property type="molecule type" value="Genomic_DNA"/>
</dbReference>
<dbReference type="Proteomes" id="UP001269144">
    <property type="component" value="Unassembled WGS sequence"/>
</dbReference>
<accession>A0ABU2HZD0</accession>
<evidence type="ECO:0000313" key="1">
    <source>
        <dbReference type="EMBL" id="MDS9469654.1"/>
    </source>
</evidence>
<organism evidence="1 2">
    <name type="scientific">Paracoccus aurantius</name>
    <dbReference type="NCBI Taxonomy" id="3073814"/>
    <lineage>
        <taxon>Bacteria</taxon>
        <taxon>Pseudomonadati</taxon>
        <taxon>Pseudomonadota</taxon>
        <taxon>Alphaproteobacteria</taxon>
        <taxon>Rhodobacterales</taxon>
        <taxon>Paracoccaceae</taxon>
        <taxon>Paracoccus</taxon>
    </lineage>
</organism>
<sequence>MSDNGNGGSAGDGEGRGFASGLTVGAIITLVVTATMAPLVDFFAYPACYVLDRSDDFMIGSYEKAIEGLKKNRLQEDDTQREIETRNGILASRAAKMTELTERRRSCISANAAQQIGEQETPECAEVTDTEYQKEMDELQKSYDFHSVERFKEEDQLSELQKEGNFLARQMQMQIQERAKLPEICHQFFSMKTLNDLMEEPVRAAPVKLW</sequence>
<gene>
    <name evidence="1" type="ORF">RGQ15_18975</name>
</gene>
<dbReference type="RefSeq" id="WP_311162347.1">
    <property type="nucleotide sequence ID" value="NZ_JAVQLW010000004.1"/>
</dbReference>
<name>A0ABU2HZD0_9RHOB</name>
<comment type="caution">
    <text evidence="1">The sequence shown here is derived from an EMBL/GenBank/DDBJ whole genome shotgun (WGS) entry which is preliminary data.</text>
</comment>
<protein>
    <submittedName>
        <fullName evidence="1">Uncharacterized protein</fullName>
    </submittedName>
</protein>
<proteinExistence type="predicted"/>
<evidence type="ECO:0000313" key="2">
    <source>
        <dbReference type="Proteomes" id="UP001269144"/>
    </source>
</evidence>
<keyword evidence="2" id="KW-1185">Reference proteome</keyword>